<evidence type="ECO:0000256" key="2">
    <source>
        <dbReference type="ARBA" id="ARBA00022481"/>
    </source>
</evidence>
<evidence type="ECO:0000256" key="6">
    <source>
        <dbReference type="SAM" id="Coils"/>
    </source>
</evidence>
<dbReference type="KEGG" id="fng:JM64_07450"/>
<proteinExistence type="inferred from homology"/>
<dbReference type="EMBL" id="CP011393">
    <property type="protein sequence ID" value="ANE41805.1"/>
    <property type="molecule type" value="Genomic_DNA"/>
</dbReference>
<dbReference type="GO" id="GO:0005737">
    <property type="term" value="C:cytoplasm"/>
    <property type="evidence" value="ECO:0007669"/>
    <property type="project" value="UniProtKB-SubCell"/>
</dbReference>
<keyword evidence="4" id="KW-0963">Cytoplasm</keyword>
<dbReference type="Proteomes" id="UP000077096">
    <property type="component" value="Chromosome"/>
</dbReference>
<dbReference type="PATRIC" id="fig|93466.3.peg.1575"/>
<protein>
    <recommendedName>
        <fullName evidence="4 5">Peptide chain release factor 2</fullName>
        <shortName evidence="4">RF-2</shortName>
    </recommendedName>
</protein>
<dbReference type="SMART" id="SM00937">
    <property type="entry name" value="PCRF"/>
    <property type="match status" value="1"/>
</dbReference>
<keyword evidence="6" id="KW-0175">Coiled coil</keyword>
<gene>
    <name evidence="4" type="primary">prfB</name>
    <name evidence="8" type="ORF">JM64_07450</name>
</gene>
<dbReference type="InterPro" id="IPR045853">
    <property type="entry name" value="Pep_chain_release_fac_I_sf"/>
</dbReference>
<evidence type="ECO:0000313" key="8">
    <source>
        <dbReference type="EMBL" id="ANE41805.1"/>
    </source>
</evidence>
<name>A0A172T451_FERPE</name>
<organism evidence="8 9">
    <name type="scientific">Fervidobacterium pennivorans</name>
    <dbReference type="NCBI Taxonomy" id="93466"/>
    <lineage>
        <taxon>Bacteria</taxon>
        <taxon>Thermotogati</taxon>
        <taxon>Thermotogota</taxon>
        <taxon>Thermotogae</taxon>
        <taxon>Thermotogales</taxon>
        <taxon>Fervidobacteriaceae</taxon>
        <taxon>Fervidobacterium</taxon>
    </lineage>
</organism>
<evidence type="ECO:0000256" key="5">
    <source>
        <dbReference type="NCBIfam" id="TIGR00020"/>
    </source>
</evidence>
<keyword evidence="3 4" id="KW-0648">Protein biosynthesis</keyword>
<keyword evidence="2 4" id="KW-0488">Methylation</keyword>
<comment type="similarity">
    <text evidence="1 4">Belongs to the prokaryotic/mitochondrial release factor family.</text>
</comment>
<dbReference type="Gene3D" id="1.20.58.410">
    <property type="entry name" value="Release factor"/>
    <property type="match status" value="1"/>
</dbReference>
<dbReference type="HAMAP" id="MF_00094">
    <property type="entry name" value="Rel_fac_2"/>
    <property type="match status" value="1"/>
</dbReference>
<evidence type="ECO:0000256" key="4">
    <source>
        <dbReference type="HAMAP-Rule" id="MF_00094"/>
    </source>
</evidence>
<dbReference type="Pfam" id="PF00472">
    <property type="entry name" value="RF-1"/>
    <property type="match status" value="1"/>
</dbReference>
<reference evidence="8 9" key="1">
    <citation type="submission" date="2014-08" db="EMBL/GenBank/DDBJ databases">
        <title>Fervidobacterium pennivorans DYC genome.</title>
        <authorList>
            <person name="Wushke S."/>
        </authorList>
    </citation>
    <scope>NUCLEOTIDE SEQUENCE [LARGE SCALE GENOMIC DNA]</scope>
    <source>
        <strain evidence="8 9">DYC</strain>
    </source>
</reference>
<accession>A0A172T451</accession>
<dbReference type="GO" id="GO:0016149">
    <property type="term" value="F:translation release factor activity, codon specific"/>
    <property type="evidence" value="ECO:0007669"/>
    <property type="project" value="UniProtKB-UniRule"/>
</dbReference>
<dbReference type="OrthoDB" id="9806673at2"/>
<feature type="coiled-coil region" evidence="6">
    <location>
        <begin position="52"/>
        <end position="113"/>
    </location>
</feature>
<dbReference type="NCBIfam" id="TIGR00020">
    <property type="entry name" value="prfB"/>
    <property type="match status" value="1"/>
</dbReference>
<feature type="modified residue" description="N5-methylglutamine" evidence="4">
    <location>
        <position position="249"/>
    </location>
</feature>
<feature type="domain" description="Prokaryotic-type class I peptide chain release factors" evidence="7">
    <location>
        <begin position="242"/>
        <end position="258"/>
    </location>
</feature>
<dbReference type="Gene3D" id="3.30.160.20">
    <property type="match status" value="1"/>
</dbReference>
<dbReference type="Gene3D" id="3.30.70.1660">
    <property type="match status" value="1"/>
</dbReference>
<evidence type="ECO:0000256" key="1">
    <source>
        <dbReference type="ARBA" id="ARBA00010835"/>
    </source>
</evidence>
<evidence type="ECO:0000259" key="7">
    <source>
        <dbReference type="PROSITE" id="PS00745"/>
    </source>
</evidence>
<dbReference type="PANTHER" id="PTHR43116">
    <property type="entry name" value="PEPTIDE CHAIN RELEASE FACTOR 2"/>
    <property type="match status" value="1"/>
</dbReference>
<dbReference type="InterPro" id="IPR004374">
    <property type="entry name" value="PrfB"/>
</dbReference>
<dbReference type="Pfam" id="PF03462">
    <property type="entry name" value="PCRF"/>
    <property type="match status" value="1"/>
</dbReference>
<dbReference type="InterPro" id="IPR000352">
    <property type="entry name" value="Pep_chain_release_fac_I"/>
</dbReference>
<feature type="coiled-coil region" evidence="6">
    <location>
        <begin position="278"/>
        <end position="310"/>
    </location>
</feature>
<sequence>MITYEQKQRIEELKKKFDDIIEVFHPEDKKAKLKELEEESLKPDFWNDQKRAQQVNREIQRTRKIIEDMERIKALFEDIEVGIELSEEDPSMQEHLEDMIEEVAKKIREFELEMILNGKFDASNAYLSIHPGAGGTESQDWASMLLRMYMRWAERKGYDVEIVDYQEGEEAGIKSATLYIKGDFAYGYLKYERGVHRLVRISPFDANKRRHTSFASVNVLPEIEDDIDIEIKPEDLRIDTYRASGAGGQYVNKTESAVRITHLPTGIVVTCQTERSQLQNRETAMKMLKARLYQLELEKRRKQIEQIQGELKDISWGNQIRSYVFHPYTMVKDHRTDVETGNIEAVMDGDIDMFIEAELVYYAKLGLNE</sequence>
<comment type="subcellular location">
    <subcellularLocation>
        <location evidence="4">Cytoplasm</location>
    </subcellularLocation>
</comment>
<evidence type="ECO:0000313" key="9">
    <source>
        <dbReference type="Proteomes" id="UP000077096"/>
    </source>
</evidence>
<dbReference type="PROSITE" id="PS00745">
    <property type="entry name" value="RF_PROK_I"/>
    <property type="match status" value="1"/>
</dbReference>
<dbReference type="InterPro" id="IPR005139">
    <property type="entry name" value="PCRF"/>
</dbReference>
<dbReference type="PANTHER" id="PTHR43116:SF3">
    <property type="entry name" value="CLASS I PEPTIDE CHAIN RELEASE FACTOR"/>
    <property type="match status" value="1"/>
</dbReference>
<comment type="PTM">
    <text evidence="4">Methylated by PrmC. Methylation increases the termination efficiency of RF2.</text>
</comment>
<dbReference type="SUPFAM" id="SSF75620">
    <property type="entry name" value="Release factor"/>
    <property type="match status" value="1"/>
</dbReference>
<comment type="function">
    <text evidence="4">Peptide chain release factor 2 directs the termination of translation in response to the peptide chain termination codons UGA and UAA.</text>
</comment>
<dbReference type="AlphaFoldDB" id="A0A172T451"/>
<dbReference type="FunFam" id="3.30.160.20:FF:000010">
    <property type="entry name" value="Peptide chain release factor 2"/>
    <property type="match status" value="1"/>
</dbReference>
<evidence type="ECO:0000256" key="3">
    <source>
        <dbReference type="ARBA" id="ARBA00022917"/>
    </source>
</evidence>